<evidence type="ECO:0008006" key="4">
    <source>
        <dbReference type="Google" id="ProtNLM"/>
    </source>
</evidence>
<dbReference type="EMBL" id="ML732212">
    <property type="protein sequence ID" value="KAB8074323.1"/>
    <property type="molecule type" value="Genomic_DNA"/>
</dbReference>
<evidence type="ECO:0000313" key="3">
    <source>
        <dbReference type="Proteomes" id="UP000326565"/>
    </source>
</evidence>
<gene>
    <name evidence="2" type="ORF">BDV29DRAFT_173933</name>
</gene>
<sequence length="133" mass="14377">MTTRNTPSTTLRIAASAFAAISIGFGINAFVRPAHALSFFEFEPPTSPAERAMVDSLMIVYGARDVFMGVALLSALFFGHPKSVGWILIATSAVAYVDGYVCWTHGKGEWNHWGYAPVITAVGAMFVGVFNRK</sequence>
<protein>
    <recommendedName>
        <fullName evidence="4">Integral membrane protein</fullName>
    </recommendedName>
</protein>
<proteinExistence type="predicted"/>
<feature type="transmembrane region" description="Helical" evidence="1">
    <location>
        <begin position="60"/>
        <end position="79"/>
    </location>
</feature>
<keyword evidence="3" id="KW-1185">Reference proteome</keyword>
<dbReference type="Proteomes" id="UP000326565">
    <property type="component" value="Unassembled WGS sequence"/>
</dbReference>
<dbReference type="Pfam" id="PF14087">
    <property type="entry name" value="DUF4267"/>
    <property type="match status" value="1"/>
</dbReference>
<evidence type="ECO:0000256" key="1">
    <source>
        <dbReference type="SAM" id="Phobius"/>
    </source>
</evidence>
<feature type="transmembrane region" description="Helical" evidence="1">
    <location>
        <begin position="86"/>
        <end position="106"/>
    </location>
</feature>
<keyword evidence="1" id="KW-0472">Membrane</keyword>
<feature type="transmembrane region" description="Helical" evidence="1">
    <location>
        <begin position="112"/>
        <end position="130"/>
    </location>
</feature>
<dbReference type="OrthoDB" id="5216128at2759"/>
<accession>A0A5N5X0M2</accession>
<name>A0A5N5X0M2_9EURO</name>
<keyword evidence="1" id="KW-0812">Transmembrane</keyword>
<evidence type="ECO:0000313" key="2">
    <source>
        <dbReference type="EMBL" id="KAB8074323.1"/>
    </source>
</evidence>
<reference evidence="2 3" key="1">
    <citation type="submission" date="2019-04" db="EMBL/GenBank/DDBJ databases">
        <title>Friends and foes A comparative genomics study of 23 Aspergillus species from section Flavi.</title>
        <authorList>
            <consortium name="DOE Joint Genome Institute"/>
            <person name="Kjaerbolling I."/>
            <person name="Vesth T."/>
            <person name="Frisvad J.C."/>
            <person name="Nybo J.L."/>
            <person name="Theobald S."/>
            <person name="Kildgaard S."/>
            <person name="Isbrandt T."/>
            <person name="Kuo A."/>
            <person name="Sato A."/>
            <person name="Lyhne E.K."/>
            <person name="Kogle M.E."/>
            <person name="Wiebenga A."/>
            <person name="Kun R.S."/>
            <person name="Lubbers R.J."/>
            <person name="Makela M.R."/>
            <person name="Barry K."/>
            <person name="Chovatia M."/>
            <person name="Clum A."/>
            <person name="Daum C."/>
            <person name="Haridas S."/>
            <person name="He G."/>
            <person name="LaButti K."/>
            <person name="Lipzen A."/>
            <person name="Mondo S."/>
            <person name="Riley R."/>
            <person name="Salamov A."/>
            <person name="Simmons B.A."/>
            <person name="Magnuson J.K."/>
            <person name="Henrissat B."/>
            <person name="Mortensen U.H."/>
            <person name="Larsen T.O."/>
            <person name="Devries R.P."/>
            <person name="Grigoriev I.V."/>
            <person name="Machida M."/>
            <person name="Baker S.E."/>
            <person name="Andersen M.R."/>
        </authorList>
    </citation>
    <scope>NUCLEOTIDE SEQUENCE [LARGE SCALE GENOMIC DNA]</scope>
    <source>
        <strain evidence="2 3">CBS 151.66</strain>
    </source>
</reference>
<dbReference type="InterPro" id="IPR025363">
    <property type="entry name" value="DUF4267"/>
</dbReference>
<keyword evidence="1" id="KW-1133">Transmembrane helix</keyword>
<organism evidence="2 3">
    <name type="scientific">Aspergillus leporis</name>
    <dbReference type="NCBI Taxonomy" id="41062"/>
    <lineage>
        <taxon>Eukaryota</taxon>
        <taxon>Fungi</taxon>
        <taxon>Dikarya</taxon>
        <taxon>Ascomycota</taxon>
        <taxon>Pezizomycotina</taxon>
        <taxon>Eurotiomycetes</taxon>
        <taxon>Eurotiomycetidae</taxon>
        <taxon>Eurotiales</taxon>
        <taxon>Aspergillaceae</taxon>
        <taxon>Aspergillus</taxon>
        <taxon>Aspergillus subgen. Circumdati</taxon>
    </lineage>
</organism>
<dbReference type="AlphaFoldDB" id="A0A5N5X0M2"/>